<evidence type="ECO:0000313" key="1">
    <source>
        <dbReference type="EMBL" id="MBK1897474.1"/>
    </source>
</evidence>
<sequence>MLYKTILFSVGMLALTNCNAQKETRSSTQSTGTASTKEKTMNKEGNIIYFTEGENKFLKEYQMNVTFNKISEDSRCPEGVNCIWAGVAVANVTVMGTTTRPVTLTLATTDNEGRNYSTSAEFNGYTISLKEVTPFPTSKDGTQGLAGKYKIGIAIQKTGEKSTMK</sequence>
<comment type="caution">
    <text evidence="1">The sequence shown here is derived from an EMBL/GenBank/DDBJ whole genome shotgun (WGS) entry which is preliminary data.</text>
</comment>
<proteinExistence type="predicted"/>
<organism evidence="1 2">
    <name type="scientific">Chryseobacterium paridis</name>
    <dbReference type="NCBI Taxonomy" id="2800328"/>
    <lineage>
        <taxon>Bacteria</taxon>
        <taxon>Pseudomonadati</taxon>
        <taxon>Bacteroidota</taxon>
        <taxon>Flavobacteriia</taxon>
        <taxon>Flavobacteriales</taxon>
        <taxon>Weeksellaceae</taxon>
        <taxon>Chryseobacterium group</taxon>
        <taxon>Chryseobacterium</taxon>
    </lineage>
</organism>
<dbReference type="RefSeq" id="WP_200247703.1">
    <property type="nucleotide sequence ID" value="NZ_JAENHK010000010.1"/>
</dbReference>
<evidence type="ECO:0000313" key="2">
    <source>
        <dbReference type="Proteomes" id="UP000628669"/>
    </source>
</evidence>
<dbReference type="EMBL" id="JAENHK010000010">
    <property type="protein sequence ID" value="MBK1897474.1"/>
    <property type="molecule type" value="Genomic_DNA"/>
</dbReference>
<name>A0ABS1FYG3_9FLAO</name>
<reference evidence="2" key="1">
    <citation type="submission" date="2021-01" db="EMBL/GenBank/DDBJ databases">
        <title>Genome public.</title>
        <authorList>
            <person name="Liu C."/>
            <person name="Sun Q."/>
        </authorList>
    </citation>
    <scope>NUCLEOTIDE SEQUENCE [LARGE SCALE GENOMIC DNA]</scope>
    <source>
        <strain evidence="2">YIM B02567</strain>
    </source>
</reference>
<protein>
    <recommendedName>
        <fullName evidence="3">Lipoprotein</fullName>
    </recommendedName>
</protein>
<keyword evidence="2" id="KW-1185">Reference proteome</keyword>
<evidence type="ECO:0008006" key="3">
    <source>
        <dbReference type="Google" id="ProtNLM"/>
    </source>
</evidence>
<dbReference type="Proteomes" id="UP000628669">
    <property type="component" value="Unassembled WGS sequence"/>
</dbReference>
<gene>
    <name evidence="1" type="ORF">JHL15_17035</name>
</gene>
<accession>A0ABS1FYG3</accession>